<evidence type="ECO:0000256" key="1">
    <source>
        <dbReference type="ARBA" id="ARBA00004123"/>
    </source>
</evidence>
<reference evidence="7 8" key="1">
    <citation type="submission" date="2022-11" db="EMBL/GenBank/DDBJ databases">
        <title>Whole genome sequence of Eschrichtius robustus ER-17-0199.</title>
        <authorList>
            <person name="Bruniche-Olsen A."/>
            <person name="Black A.N."/>
            <person name="Fields C.J."/>
            <person name="Walden K."/>
            <person name="Dewoody J.A."/>
        </authorList>
    </citation>
    <scope>NUCLEOTIDE SEQUENCE [LARGE SCALE GENOMIC DNA]</scope>
    <source>
        <strain evidence="7">ER-17-0199</strain>
        <tissue evidence="7">Blubber</tissue>
    </source>
</reference>
<dbReference type="AlphaFoldDB" id="A0AB34GZB8"/>
<comment type="caution">
    <text evidence="7">The sequence shown here is derived from an EMBL/GenBank/DDBJ whole genome shotgun (WGS) entry which is preliminary data.</text>
</comment>
<accession>A0AB34GZB8</accession>
<keyword evidence="6" id="KW-0539">Nucleus</keyword>
<proteinExistence type="inferred from homology"/>
<evidence type="ECO:0000256" key="3">
    <source>
        <dbReference type="ARBA" id="ARBA00022491"/>
    </source>
</evidence>
<evidence type="ECO:0000256" key="5">
    <source>
        <dbReference type="ARBA" id="ARBA00023163"/>
    </source>
</evidence>
<dbReference type="PANTHER" id="PTHR48249:SF4">
    <property type="entry name" value="MEDIATOR OF RNA POLYMERASE II TRANSCRIPTION SUBUNIT 13"/>
    <property type="match status" value="1"/>
</dbReference>
<dbReference type="GO" id="GO:0016592">
    <property type="term" value="C:mediator complex"/>
    <property type="evidence" value="ECO:0007669"/>
    <property type="project" value="TreeGrafter"/>
</dbReference>
<name>A0AB34GZB8_ESCRO</name>
<evidence type="ECO:0000313" key="8">
    <source>
        <dbReference type="Proteomes" id="UP001159641"/>
    </source>
</evidence>
<protein>
    <submittedName>
        <fullName evidence="7">Uncharacterized protein</fullName>
    </submittedName>
</protein>
<keyword evidence="4" id="KW-0805">Transcription regulation</keyword>
<organism evidence="7 8">
    <name type="scientific">Eschrichtius robustus</name>
    <name type="common">California gray whale</name>
    <name type="synonym">Eschrichtius gibbosus</name>
    <dbReference type="NCBI Taxonomy" id="9764"/>
    <lineage>
        <taxon>Eukaryota</taxon>
        <taxon>Metazoa</taxon>
        <taxon>Chordata</taxon>
        <taxon>Craniata</taxon>
        <taxon>Vertebrata</taxon>
        <taxon>Euteleostomi</taxon>
        <taxon>Mammalia</taxon>
        <taxon>Eutheria</taxon>
        <taxon>Laurasiatheria</taxon>
        <taxon>Artiodactyla</taxon>
        <taxon>Whippomorpha</taxon>
        <taxon>Cetacea</taxon>
        <taxon>Mysticeti</taxon>
        <taxon>Eschrichtiidae</taxon>
        <taxon>Eschrichtius</taxon>
    </lineage>
</organism>
<dbReference type="InterPro" id="IPR051139">
    <property type="entry name" value="Mediator_complx_sub13"/>
</dbReference>
<evidence type="ECO:0000256" key="6">
    <source>
        <dbReference type="ARBA" id="ARBA00023242"/>
    </source>
</evidence>
<gene>
    <name evidence="7" type="ORF">J1605_009038</name>
</gene>
<evidence type="ECO:0000313" key="7">
    <source>
        <dbReference type="EMBL" id="KAJ8783995.1"/>
    </source>
</evidence>
<keyword evidence="8" id="KW-1185">Reference proteome</keyword>
<keyword evidence="5" id="KW-0804">Transcription</keyword>
<dbReference type="Proteomes" id="UP001159641">
    <property type="component" value="Unassembled WGS sequence"/>
</dbReference>
<comment type="subcellular location">
    <subcellularLocation>
        <location evidence="1">Nucleus</location>
    </subcellularLocation>
</comment>
<dbReference type="EMBL" id="JAIQCJ010002079">
    <property type="protein sequence ID" value="KAJ8783995.1"/>
    <property type="molecule type" value="Genomic_DNA"/>
</dbReference>
<dbReference type="GO" id="GO:0045944">
    <property type="term" value="P:positive regulation of transcription by RNA polymerase II"/>
    <property type="evidence" value="ECO:0007669"/>
    <property type="project" value="TreeGrafter"/>
</dbReference>
<comment type="similarity">
    <text evidence="2">Belongs to the Mediator complex subunit 13 family.</text>
</comment>
<dbReference type="PANTHER" id="PTHR48249">
    <property type="entry name" value="MEDIATOR OF RNA POLYMERASE II TRANSCRIPTION SUBUNIT 13"/>
    <property type="match status" value="1"/>
</dbReference>
<evidence type="ECO:0000256" key="2">
    <source>
        <dbReference type="ARBA" id="ARBA00009354"/>
    </source>
</evidence>
<keyword evidence="3" id="KW-0678">Repressor</keyword>
<dbReference type="GO" id="GO:0003713">
    <property type="term" value="F:transcription coactivator activity"/>
    <property type="evidence" value="ECO:0007669"/>
    <property type="project" value="TreeGrafter"/>
</dbReference>
<sequence length="155" mass="17363">MQVEDVPSSVTVLSHEEDAMSLFSPSIKQVVECLSLFFWLTPVDAPRPTSHARPPSTSLIYDSDLAVSYTDLDNLFNSDEDELTDFSYVYKPENCQVLVGCSMFAPLKTLPSQCLPTIKLSEECIYRQSWTVGKLELLPSGPTMPFIKEGYDLNI</sequence>
<evidence type="ECO:0000256" key="4">
    <source>
        <dbReference type="ARBA" id="ARBA00023015"/>
    </source>
</evidence>